<organism evidence="1 2">
    <name type="scientific">Pneumocystis wakefieldiae</name>
    <dbReference type="NCBI Taxonomy" id="38082"/>
    <lineage>
        <taxon>Eukaryota</taxon>
        <taxon>Fungi</taxon>
        <taxon>Dikarya</taxon>
        <taxon>Ascomycota</taxon>
        <taxon>Taphrinomycotina</taxon>
        <taxon>Pneumocystomycetes</taxon>
        <taxon>Pneumocystaceae</taxon>
        <taxon>Pneumocystis</taxon>
    </lineage>
</organism>
<proteinExistence type="predicted"/>
<dbReference type="AlphaFoldDB" id="A0A899G6A1"/>
<dbReference type="EMBL" id="CP054532">
    <property type="protein sequence ID" value="QSL64107.1"/>
    <property type="molecule type" value="Genomic_DNA"/>
</dbReference>
<evidence type="ECO:0000313" key="1">
    <source>
        <dbReference type="EMBL" id="QSL64107.1"/>
    </source>
</evidence>
<sequence>MVMRRIFTELCELIPPIMKKRKQSPAKKIDEMKKAEEEQLMLIMDEKQGKSFQPSFTRLAFIEKFRNKRSRTCRNFNIPQVYQRQNPQVSVPNALNNNPSMQKVHQRNAALSSIANPASIKPMLKVQPPNIYTKEQQNILRAQKTMLQIRTMQLKQSGMPIHQINEIIQQQAAQMGINIQEMSQPTKGIHVQL</sequence>
<accession>A0A899G6A1</accession>
<keyword evidence="2" id="KW-1185">Reference proteome</keyword>
<reference evidence="1" key="1">
    <citation type="submission" date="2020-06" db="EMBL/GenBank/DDBJ databases">
        <title>Genomes of multiple members of Pneumocystis genus reveal paths to human pathogen Pneumocystis jirovecii.</title>
        <authorList>
            <person name="Cisse O.H."/>
            <person name="Ma L."/>
            <person name="Dekker J."/>
            <person name="Khil P."/>
            <person name="Jo J."/>
            <person name="Brenchley J."/>
            <person name="Blair R."/>
            <person name="Pahar B."/>
            <person name="Chabe M."/>
            <person name="Van Rompay K.A."/>
            <person name="Keesler R."/>
            <person name="Sukura A."/>
            <person name="Hirsch V."/>
            <person name="Kutty G."/>
            <person name="Liu Y."/>
            <person name="Peng L."/>
            <person name="Chen J."/>
            <person name="Song J."/>
            <person name="Weissenbacher-Lang C."/>
            <person name="Xu J."/>
            <person name="Upham N.S."/>
            <person name="Stajich J.E."/>
            <person name="Cuomo C.A."/>
            <person name="Cushion M.T."/>
            <person name="Kovacs J.A."/>
        </authorList>
    </citation>
    <scope>NUCLEOTIDE SEQUENCE</scope>
    <source>
        <strain evidence="1">2A</strain>
    </source>
</reference>
<dbReference type="OrthoDB" id="1932706at2759"/>
<evidence type="ECO:0000313" key="2">
    <source>
        <dbReference type="Proteomes" id="UP000663699"/>
    </source>
</evidence>
<protein>
    <submittedName>
        <fullName evidence="1">Uncharacterized protein</fullName>
    </submittedName>
</protein>
<name>A0A899G6A1_9ASCO</name>
<gene>
    <name evidence="1" type="ORF">MERGE_000262</name>
</gene>
<dbReference type="Proteomes" id="UP000663699">
    <property type="component" value="Chromosome 1"/>
</dbReference>